<keyword evidence="2" id="KW-1185">Reference proteome</keyword>
<evidence type="ECO:0000313" key="1">
    <source>
        <dbReference type="EMBL" id="SNY64290.1"/>
    </source>
</evidence>
<organism evidence="1 2">
    <name type="scientific">Paractinoplanes atraurantiacus</name>
    <dbReference type="NCBI Taxonomy" id="1036182"/>
    <lineage>
        <taxon>Bacteria</taxon>
        <taxon>Bacillati</taxon>
        <taxon>Actinomycetota</taxon>
        <taxon>Actinomycetes</taxon>
        <taxon>Micromonosporales</taxon>
        <taxon>Micromonosporaceae</taxon>
        <taxon>Paractinoplanes</taxon>
    </lineage>
</organism>
<evidence type="ECO:0000313" key="2">
    <source>
        <dbReference type="Proteomes" id="UP000219612"/>
    </source>
</evidence>
<gene>
    <name evidence="1" type="ORF">SAMN05421748_12688</name>
</gene>
<dbReference type="EMBL" id="OBDY01000026">
    <property type="protein sequence ID" value="SNY64290.1"/>
    <property type="molecule type" value="Genomic_DNA"/>
</dbReference>
<reference evidence="1 2" key="1">
    <citation type="submission" date="2017-09" db="EMBL/GenBank/DDBJ databases">
        <authorList>
            <person name="Ehlers B."/>
            <person name="Leendertz F.H."/>
        </authorList>
    </citation>
    <scope>NUCLEOTIDE SEQUENCE [LARGE SCALE GENOMIC DNA]</scope>
    <source>
        <strain evidence="1 2">CGMCC 4.6857</strain>
    </source>
</reference>
<dbReference type="RefSeq" id="WP_097327068.1">
    <property type="nucleotide sequence ID" value="NZ_OBDY01000026.1"/>
</dbReference>
<protein>
    <submittedName>
        <fullName evidence="1">GDSL-like Lipase/Acylhydrolase family protein</fullName>
    </submittedName>
</protein>
<name>A0A285JVD6_9ACTN</name>
<proteinExistence type="predicted"/>
<dbReference type="Proteomes" id="UP000219612">
    <property type="component" value="Unassembled WGS sequence"/>
</dbReference>
<dbReference type="Gene3D" id="3.40.50.1110">
    <property type="entry name" value="SGNH hydrolase"/>
    <property type="match status" value="1"/>
</dbReference>
<sequence length="243" mass="27336">MKVAILGGSSSLGLGVGGRSYAVRAGRLLDADAEILQLSKSAQTVAEVDRRTTEQIRRFRPDVIILSFGAAEGHVHPSRLLQALLDRFGPRSWRGPAGMEPRPYYSRRPLKRWRQRFVSGSKITVKRAIIAVTGGYHRLDSRDFDLRLRDLLDDLGPATKVLVGLWRVDDHMFPRSNAVLSRHDALLRRIAGERDDLVYVQTRDAVRYWDDFLRDHAHLNDHGHDVVAELISENITEKAGTGA</sequence>
<dbReference type="AlphaFoldDB" id="A0A285JVD6"/>
<dbReference type="OrthoDB" id="3288625at2"/>
<keyword evidence="1" id="KW-0378">Hydrolase</keyword>
<dbReference type="SUPFAM" id="SSF52266">
    <property type="entry name" value="SGNH hydrolase"/>
    <property type="match status" value="1"/>
</dbReference>
<accession>A0A285JVD6</accession>
<dbReference type="GO" id="GO:0016787">
    <property type="term" value="F:hydrolase activity"/>
    <property type="evidence" value="ECO:0007669"/>
    <property type="project" value="UniProtKB-KW"/>
</dbReference>
<dbReference type="InterPro" id="IPR036514">
    <property type="entry name" value="SGNH_hydro_sf"/>
</dbReference>